<feature type="compositionally biased region" description="Basic residues" evidence="1">
    <location>
        <begin position="231"/>
        <end position="254"/>
    </location>
</feature>
<organism evidence="2 3">
    <name type="scientific">Triparma verrucosa</name>
    <dbReference type="NCBI Taxonomy" id="1606542"/>
    <lineage>
        <taxon>Eukaryota</taxon>
        <taxon>Sar</taxon>
        <taxon>Stramenopiles</taxon>
        <taxon>Ochrophyta</taxon>
        <taxon>Bolidophyceae</taxon>
        <taxon>Parmales</taxon>
        <taxon>Triparmaceae</taxon>
        <taxon>Triparma</taxon>
    </lineage>
</organism>
<proteinExistence type="predicted"/>
<dbReference type="EMBL" id="BRXX01000142">
    <property type="protein sequence ID" value="GMH93665.1"/>
    <property type="molecule type" value="Genomic_DNA"/>
</dbReference>
<dbReference type="AlphaFoldDB" id="A0A9W7EX82"/>
<evidence type="ECO:0000313" key="2">
    <source>
        <dbReference type="EMBL" id="GMH93665.1"/>
    </source>
</evidence>
<dbReference type="Pfam" id="PF10294">
    <property type="entry name" value="Methyltransf_16"/>
    <property type="match status" value="1"/>
</dbReference>
<dbReference type="Gene3D" id="3.40.50.150">
    <property type="entry name" value="Vaccinia Virus protein VP39"/>
    <property type="match status" value="1"/>
</dbReference>
<dbReference type="Proteomes" id="UP001165160">
    <property type="component" value="Unassembled WGS sequence"/>
</dbReference>
<gene>
    <name evidence="2" type="ORF">TrVE_jg2053</name>
</gene>
<dbReference type="SUPFAM" id="SSF53335">
    <property type="entry name" value="S-adenosyl-L-methionine-dependent methyltransferases"/>
    <property type="match status" value="1"/>
</dbReference>
<comment type="caution">
    <text evidence="2">The sequence shown here is derived from an EMBL/GenBank/DDBJ whole genome shotgun (WGS) entry which is preliminary data.</text>
</comment>
<evidence type="ECO:0000313" key="3">
    <source>
        <dbReference type="Proteomes" id="UP001165160"/>
    </source>
</evidence>
<protein>
    <submittedName>
        <fullName evidence="2">Uncharacterized protein</fullName>
    </submittedName>
</protein>
<dbReference type="InterPro" id="IPR029063">
    <property type="entry name" value="SAM-dependent_MTases_sf"/>
</dbReference>
<reference evidence="3" key="1">
    <citation type="journal article" date="2023" name="Commun. Biol.">
        <title>Genome analysis of Parmales, the sister group of diatoms, reveals the evolutionary specialization of diatoms from phago-mixotrophs to photoautotrophs.</title>
        <authorList>
            <person name="Ban H."/>
            <person name="Sato S."/>
            <person name="Yoshikawa S."/>
            <person name="Yamada K."/>
            <person name="Nakamura Y."/>
            <person name="Ichinomiya M."/>
            <person name="Sato N."/>
            <person name="Blanc-Mathieu R."/>
            <person name="Endo H."/>
            <person name="Kuwata A."/>
            <person name="Ogata H."/>
        </authorList>
    </citation>
    <scope>NUCLEOTIDE SEQUENCE [LARGE SCALE GENOMIC DNA]</scope>
    <source>
        <strain evidence="3">NIES 3699</strain>
    </source>
</reference>
<accession>A0A9W7EX82</accession>
<evidence type="ECO:0000256" key="1">
    <source>
        <dbReference type="SAM" id="MobiDB-lite"/>
    </source>
</evidence>
<dbReference type="InterPro" id="IPR019410">
    <property type="entry name" value="Methyltransf_16"/>
</dbReference>
<dbReference type="PANTHER" id="PTHR14614:SF109">
    <property type="entry name" value="RIBOSOMAL LYSINE N-METHYLTRANSFERASE 5"/>
    <property type="match status" value="1"/>
</dbReference>
<name>A0A9W7EX82_9STRA</name>
<dbReference type="PANTHER" id="PTHR14614">
    <property type="entry name" value="HEPATOCELLULAR CARCINOMA-ASSOCIATED ANTIGEN"/>
    <property type="match status" value="1"/>
</dbReference>
<sequence length="254" mass="28215">MPQSQSSTYPFPPASPSQSPVPISDLFFDLANASTVSISSYKISQNNEIEDSTGGVVWESSYLLYDYLSASLKEEDRTLAVISDGPGLLSMCLSTFFTSVIATEIGSVVPLLSCNISSNNLSSKVTVTPHDWTVPWSSPRSSLVLTTDTLFSSSLVIPLLSTLKSALLPHGTVYICSQERCLDSIAKLITEGPEYFDDFREVSEEVWEVVDWGREVGGRVWRGRGKADVKLKKRKKEKREKKQKKEKKHKKNEP</sequence>
<keyword evidence="3" id="KW-1185">Reference proteome</keyword>
<feature type="region of interest" description="Disordered" evidence="1">
    <location>
        <begin position="225"/>
        <end position="254"/>
    </location>
</feature>